<reference evidence="1" key="1">
    <citation type="journal article" date="2021" name="Proc. Natl. Acad. Sci. U.S.A.">
        <title>A Catalog of Tens of Thousands of Viruses from Human Metagenomes Reveals Hidden Associations with Chronic Diseases.</title>
        <authorList>
            <person name="Tisza M.J."/>
            <person name="Buck C.B."/>
        </authorList>
    </citation>
    <scope>NUCLEOTIDE SEQUENCE</scope>
    <source>
        <strain evidence="1">CtaA31</strain>
    </source>
</reference>
<evidence type="ECO:0000313" key="1">
    <source>
        <dbReference type="EMBL" id="DAF57883.1"/>
    </source>
</evidence>
<dbReference type="EMBL" id="BK032742">
    <property type="protein sequence ID" value="DAF57883.1"/>
    <property type="molecule type" value="Genomic_DNA"/>
</dbReference>
<protein>
    <submittedName>
        <fullName evidence="1">Uncharacterized protein</fullName>
    </submittedName>
</protein>
<name>A0A8S5T4E2_9CAUD</name>
<proteinExistence type="predicted"/>
<organism evidence="1">
    <name type="scientific">Siphoviridae sp. ctaA31</name>
    <dbReference type="NCBI Taxonomy" id="2827894"/>
    <lineage>
        <taxon>Viruses</taxon>
        <taxon>Duplodnaviria</taxon>
        <taxon>Heunggongvirae</taxon>
        <taxon>Uroviricota</taxon>
        <taxon>Caudoviricetes</taxon>
    </lineage>
</organism>
<accession>A0A8S5T4E2</accession>
<sequence length="44" mass="5241">MHFLWKSQDLQSLHIHITKQDQAFTSLNCMGYRPSIYALKRYGI</sequence>